<accession>A0A0B6Y6L0</accession>
<organism evidence="2">
    <name type="scientific">Arion vulgaris</name>
    <dbReference type="NCBI Taxonomy" id="1028688"/>
    <lineage>
        <taxon>Eukaryota</taxon>
        <taxon>Metazoa</taxon>
        <taxon>Spiralia</taxon>
        <taxon>Lophotrochozoa</taxon>
        <taxon>Mollusca</taxon>
        <taxon>Gastropoda</taxon>
        <taxon>Heterobranchia</taxon>
        <taxon>Euthyneura</taxon>
        <taxon>Panpulmonata</taxon>
        <taxon>Eupulmonata</taxon>
        <taxon>Stylommatophora</taxon>
        <taxon>Helicina</taxon>
        <taxon>Arionoidea</taxon>
        <taxon>Arionidae</taxon>
        <taxon>Arion</taxon>
    </lineage>
</organism>
<name>A0A0B6Y6L0_9EUPU</name>
<gene>
    <name evidence="2" type="primary">ORF14480</name>
</gene>
<reference evidence="2" key="1">
    <citation type="submission" date="2014-12" db="EMBL/GenBank/DDBJ databases">
        <title>Insight into the proteome of Arion vulgaris.</title>
        <authorList>
            <person name="Aradska J."/>
            <person name="Bulat T."/>
            <person name="Smidak R."/>
            <person name="Sarate P."/>
            <person name="Gangsoo J."/>
            <person name="Sialana F."/>
            <person name="Bilban M."/>
            <person name="Lubec G."/>
        </authorList>
    </citation>
    <scope>NUCLEOTIDE SEQUENCE</scope>
    <source>
        <tissue evidence="2">Skin</tissue>
    </source>
</reference>
<sequence length="98" mass="10772">RAGSRILAKFSRKNTVDDSLDLGPAHSPLLHRQGTIRFRGNMSKQNSLEVEGSLAQVVYENEDMEANGTGLTNEASAALIQGEDPRGHRLQRQDAKSR</sequence>
<feature type="non-terminal residue" evidence="2">
    <location>
        <position position="1"/>
    </location>
</feature>
<dbReference type="EMBL" id="HACG01004934">
    <property type="protein sequence ID" value="CEK51799.1"/>
    <property type="molecule type" value="Transcribed_RNA"/>
</dbReference>
<evidence type="ECO:0000313" key="2">
    <source>
        <dbReference type="EMBL" id="CEK51799.1"/>
    </source>
</evidence>
<proteinExistence type="predicted"/>
<dbReference type="AlphaFoldDB" id="A0A0B6Y6L0"/>
<protein>
    <submittedName>
        <fullName evidence="2">Uncharacterized protein</fullName>
    </submittedName>
</protein>
<feature type="compositionally biased region" description="Basic and acidic residues" evidence="1">
    <location>
        <begin position="83"/>
        <end position="98"/>
    </location>
</feature>
<feature type="region of interest" description="Disordered" evidence="1">
    <location>
        <begin position="78"/>
        <end position="98"/>
    </location>
</feature>
<feature type="non-terminal residue" evidence="2">
    <location>
        <position position="98"/>
    </location>
</feature>
<evidence type="ECO:0000256" key="1">
    <source>
        <dbReference type="SAM" id="MobiDB-lite"/>
    </source>
</evidence>